<keyword evidence="3" id="KW-1185">Reference proteome</keyword>
<reference evidence="3" key="1">
    <citation type="submission" date="2011-03" db="EMBL/GenBank/DDBJ databases">
        <authorList>
            <person name="Voget S."/>
            <person name="Streit W.R."/>
            <person name="Jaeger K.E."/>
            <person name="Daniel R."/>
        </authorList>
    </citation>
    <scope>NUCLEOTIDE SEQUENCE [LARGE SCALE GENOMIC DNA]</scope>
    <source>
        <strain evidence="3">PG1</strain>
    </source>
</reference>
<dbReference type="Proteomes" id="UP000031838">
    <property type="component" value="Chromosome 2"/>
</dbReference>
<feature type="region of interest" description="Disordered" evidence="1">
    <location>
        <begin position="73"/>
        <end position="99"/>
    </location>
</feature>
<keyword evidence="2" id="KW-0413">Isomerase</keyword>
<dbReference type="InterPro" id="IPR011013">
    <property type="entry name" value="Gal_mutarotase_sf_dom"/>
</dbReference>
<dbReference type="AlphaFoldDB" id="A0A0B6S179"/>
<dbReference type="HOGENOM" id="CLU_052486_0_0_4"/>
<evidence type="ECO:0000313" key="2">
    <source>
        <dbReference type="EMBL" id="AJK49393.1"/>
    </source>
</evidence>
<sequence length="297" mass="31931">MAPGSRPGRAPVTLANACLRLEAVAGARGGLTRVDWNDRGAWTPVFDGTPPAAADAGARALACYPVWDVQGHSRRGARRPRTRPDDPAWPRPPCPADAPWQVDGVAGDRLRLATRSLADPPYAVTQAFELDGPTLTIRIEFENAARVPVRVAAGLCWALPRDADTSMCAPASGLWLPCGSGAGQHPVPTPPAWQFGVSYPLPRARVGHLFTGWGGRARFAWPARQYALEVAADARAYWLHAPAQQPRFWFHALGGPAGGAGLAGRDDDAVWLDAGAKLCRCFRFTIERTGTRTRPPR</sequence>
<dbReference type="GO" id="GO:0005975">
    <property type="term" value="P:carbohydrate metabolic process"/>
    <property type="evidence" value="ECO:0007669"/>
    <property type="project" value="InterPro"/>
</dbReference>
<dbReference type="KEGG" id="bgp:BGL_2c13260"/>
<dbReference type="EMBL" id="CP002581">
    <property type="protein sequence ID" value="AJK49393.1"/>
    <property type="molecule type" value="Genomic_DNA"/>
</dbReference>
<proteinExistence type="predicted"/>
<dbReference type="GO" id="GO:0030246">
    <property type="term" value="F:carbohydrate binding"/>
    <property type="evidence" value="ECO:0007669"/>
    <property type="project" value="InterPro"/>
</dbReference>
<dbReference type="EC" id="5.1.3.3" evidence="2"/>
<dbReference type="GO" id="GO:0004034">
    <property type="term" value="F:aldose 1-epimerase activity"/>
    <property type="evidence" value="ECO:0007669"/>
    <property type="project" value="UniProtKB-EC"/>
</dbReference>
<organism evidence="2 3">
    <name type="scientific">Burkholderia plantarii</name>
    <dbReference type="NCBI Taxonomy" id="41899"/>
    <lineage>
        <taxon>Bacteria</taxon>
        <taxon>Pseudomonadati</taxon>
        <taxon>Pseudomonadota</taxon>
        <taxon>Betaproteobacteria</taxon>
        <taxon>Burkholderiales</taxon>
        <taxon>Burkholderiaceae</taxon>
        <taxon>Burkholderia</taxon>
    </lineage>
</organism>
<name>A0A0B6S179_BURPL</name>
<gene>
    <name evidence="2" type="ORF">BGL_2c13260</name>
</gene>
<evidence type="ECO:0000313" key="3">
    <source>
        <dbReference type="Proteomes" id="UP000031838"/>
    </source>
</evidence>
<protein>
    <submittedName>
        <fullName evidence="2">Aldose 1-epimerase</fullName>
        <ecNumber evidence="2">5.1.3.3</ecNumber>
    </submittedName>
</protein>
<dbReference type="InterPro" id="IPR014718">
    <property type="entry name" value="GH-type_carb-bd"/>
</dbReference>
<dbReference type="SUPFAM" id="SSF74650">
    <property type="entry name" value="Galactose mutarotase-like"/>
    <property type="match status" value="1"/>
</dbReference>
<evidence type="ECO:0000256" key="1">
    <source>
        <dbReference type="SAM" id="MobiDB-lite"/>
    </source>
</evidence>
<reference evidence="2 3" key="2">
    <citation type="journal article" date="2016" name="Appl. Microbiol. Biotechnol.">
        <title>Mutations improving production and secretion of extracellular lipase by Burkholderia glumae PG1.</title>
        <authorList>
            <person name="Knapp A."/>
            <person name="Voget S."/>
            <person name="Gao R."/>
            <person name="Zaburannyi N."/>
            <person name="Krysciak D."/>
            <person name="Breuer M."/>
            <person name="Hauer B."/>
            <person name="Streit W.R."/>
            <person name="Muller R."/>
            <person name="Daniel R."/>
            <person name="Jaeger K.E."/>
        </authorList>
    </citation>
    <scope>NUCLEOTIDE SEQUENCE [LARGE SCALE GENOMIC DNA]</scope>
    <source>
        <strain evidence="2 3">PG1</strain>
    </source>
</reference>
<accession>A0A0B6S179</accession>
<dbReference type="Gene3D" id="2.70.98.10">
    <property type="match status" value="1"/>
</dbReference>